<dbReference type="EMBL" id="GBRH01183526">
    <property type="protein sequence ID" value="JAE14370.1"/>
    <property type="molecule type" value="Transcribed_RNA"/>
</dbReference>
<organism evidence="1">
    <name type="scientific">Arundo donax</name>
    <name type="common">Giant reed</name>
    <name type="synonym">Donax arundinaceus</name>
    <dbReference type="NCBI Taxonomy" id="35708"/>
    <lineage>
        <taxon>Eukaryota</taxon>
        <taxon>Viridiplantae</taxon>
        <taxon>Streptophyta</taxon>
        <taxon>Embryophyta</taxon>
        <taxon>Tracheophyta</taxon>
        <taxon>Spermatophyta</taxon>
        <taxon>Magnoliopsida</taxon>
        <taxon>Liliopsida</taxon>
        <taxon>Poales</taxon>
        <taxon>Poaceae</taxon>
        <taxon>PACMAD clade</taxon>
        <taxon>Arundinoideae</taxon>
        <taxon>Arundineae</taxon>
        <taxon>Arundo</taxon>
    </lineage>
</organism>
<sequence length="64" mass="6987">MHNTGILCAVMLDTKVPHPQLSLSVSHLRLLLWSCLSCIMHGCCPRLCCLLGWIGPVRGLVSVC</sequence>
<protein>
    <submittedName>
        <fullName evidence="1">Uncharacterized protein</fullName>
    </submittedName>
</protein>
<name>A0A0A9FNI1_ARUDO</name>
<accession>A0A0A9FNI1</accession>
<proteinExistence type="predicted"/>
<reference evidence="1" key="1">
    <citation type="submission" date="2014-09" db="EMBL/GenBank/DDBJ databases">
        <authorList>
            <person name="Magalhaes I.L.F."/>
            <person name="Oliveira U."/>
            <person name="Santos F.R."/>
            <person name="Vidigal T.H.D.A."/>
            <person name="Brescovit A.D."/>
            <person name="Santos A.J."/>
        </authorList>
    </citation>
    <scope>NUCLEOTIDE SEQUENCE</scope>
    <source>
        <tissue evidence="1">Shoot tissue taken approximately 20 cm above the soil surface</tissue>
    </source>
</reference>
<reference evidence="1" key="2">
    <citation type="journal article" date="2015" name="Data Brief">
        <title>Shoot transcriptome of the giant reed, Arundo donax.</title>
        <authorList>
            <person name="Barrero R.A."/>
            <person name="Guerrero F.D."/>
            <person name="Moolhuijzen P."/>
            <person name="Goolsby J.A."/>
            <person name="Tidwell J."/>
            <person name="Bellgard S.E."/>
            <person name="Bellgard M.I."/>
        </authorList>
    </citation>
    <scope>NUCLEOTIDE SEQUENCE</scope>
    <source>
        <tissue evidence="1">Shoot tissue taken approximately 20 cm above the soil surface</tissue>
    </source>
</reference>
<evidence type="ECO:0000313" key="1">
    <source>
        <dbReference type="EMBL" id="JAE14370.1"/>
    </source>
</evidence>
<dbReference type="AlphaFoldDB" id="A0A0A9FNI1"/>